<evidence type="ECO:0000313" key="2">
    <source>
        <dbReference type="EMBL" id="EMD96957.1"/>
    </source>
</evidence>
<name>M2VAH9_COCH5</name>
<accession>M2VAH9</accession>
<dbReference type="Proteomes" id="UP000016936">
    <property type="component" value="Unassembled WGS sequence"/>
</dbReference>
<dbReference type="OrthoDB" id="10576060at2759"/>
<dbReference type="HOGENOM" id="CLU_821383_0_0_1"/>
<gene>
    <name evidence="2" type="ORF">COCHEDRAFT_1199772</name>
</gene>
<reference evidence="2 3" key="1">
    <citation type="journal article" date="2012" name="PLoS Pathog.">
        <title>Diverse lifestyles and strategies of plant pathogenesis encoded in the genomes of eighteen Dothideomycetes fungi.</title>
        <authorList>
            <person name="Ohm R.A."/>
            <person name="Feau N."/>
            <person name="Henrissat B."/>
            <person name="Schoch C.L."/>
            <person name="Horwitz B.A."/>
            <person name="Barry K.W."/>
            <person name="Condon B.J."/>
            <person name="Copeland A.C."/>
            <person name="Dhillon B."/>
            <person name="Glaser F."/>
            <person name="Hesse C.N."/>
            <person name="Kosti I."/>
            <person name="LaButti K."/>
            <person name="Lindquist E.A."/>
            <person name="Lucas S."/>
            <person name="Salamov A.A."/>
            <person name="Bradshaw R.E."/>
            <person name="Ciuffetti L."/>
            <person name="Hamelin R.C."/>
            <person name="Kema G.H.J."/>
            <person name="Lawrence C."/>
            <person name="Scott J.A."/>
            <person name="Spatafora J.W."/>
            <person name="Turgeon B.G."/>
            <person name="de Wit P.J.G.M."/>
            <person name="Zhong S."/>
            <person name="Goodwin S.B."/>
            <person name="Grigoriev I.V."/>
        </authorList>
    </citation>
    <scope>NUCLEOTIDE SEQUENCE [LARGE SCALE GENOMIC DNA]</scope>
    <source>
        <strain evidence="3">C5 / ATCC 48332 / race O</strain>
    </source>
</reference>
<feature type="region of interest" description="Disordered" evidence="1">
    <location>
        <begin position="237"/>
        <end position="298"/>
    </location>
</feature>
<sequence>MATPHWGRLACVCTALGGEVMRALTNALRCHVEGWWRLWFPARDEEPNRVESGPSGRRGLSNLSAPGQGGPDVAGAVEALEYGGLAPPQRAPVAYPQRGPPGGECLRAEGFYVWLATRYMGIDVSRAACGPFHPPWPDASMLGCTANALFRMLGVHRLLATPPHPAEARGLTSPGRLGVACVCTHRRLCLCDDMDSRNGSRAETAGRHQCKWPWQRQCQDTLHVRGAPLVAVMTPRHNHHHHHVKPATSVDAAEQRGQCARPDLDDDDSSRDGHESDHSSGLNLHRSPGVPGSQCGRAPLPRPPWPIHLVCLCMDHHAQVAAPLQPSPPPHAITVTSA</sequence>
<protein>
    <submittedName>
        <fullName evidence="2">Uncharacterized protein</fullName>
    </submittedName>
</protein>
<feature type="region of interest" description="Disordered" evidence="1">
    <location>
        <begin position="46"/>
        <end position="69"/>
    </location>
</feature>
<organism evidence="2 3">
    <name type="scientific">Cochliobolus heterostrophus (strain C5 / ATCC 48332 / race O)</name>
    <name type="common">Southern corn leaf blight fungus</name>
    <name type="synonym">Bipolaris maydis</name>
    <dbReference type="NCBI Taxonomy" id="701091"/>
    <lineage>
        <taxon>Eukaryota</taxon>
        <taxon>Fungi</taxon>
        <taxon>Dikarya</taxon>
        <taxon>Ascomycota</taxon>
        <taxon>Pezizomycotina</taxon>
        <taxon>Dothideomycetes</taxon>
        <taxon>Pleosporomycetidae</taxon>
        <taxon>Pleosporales</taxon>
        <taxon>Pleosporineae</taxon>
        <taxon>Pleosporaceae</taxon>
        <taxon>Bipolaris</taxon>
    </lineage>
</organism>
<dbReference type="EMBL" id="KB445569">
    <property type="protein sequence ID" value="EMD96957.1"/>
    <property type="molecule type" value="Genomic_DNA"/>
</dbReference>
<reference evidence="3" key="2">
    <citation type="journal article" date="2013" name="PLoS Genet.">
        <title>Comparative genome structure, secondary metabolite, and effector coding capacity across Cochliobolus pathogens.</title>
        <authorList>
            <person name="Condon B.J."/>
            <person name="Leng Y."/>
            <person name="Wu D."/>
            <person name="Bushley K.E."/>
            <person name="Ohm R.A."/>
            <person name="Otillar R."/>
            <person name="Martin J."/>
            <person name="Schackwitz W."/>
            <person name="Grimwood J."/>
            <person name="MohdZainudin N."/>
            <person name="Xue C."/>
            <person name="Wang R."/>
            <person name="Manning V.A."/>
            <person name="Dhillon B."/>
            <person name="Tu Z.J."/>
            <person name="Steffenson B.J."/>
            <person name="Salamov A."/>
            <person name="Sun H."/>
            <person name="Lowry S."/>
            <person name="LaButti K."/>
            <person name="Han J."/>
            <person name="Copeland A."/>
            <person name="Lindquist E."/>
            <person name="Barry K."/>
            <person name="Schmutz J."/>
            <person name="Baker S.E."/>
            <person name="Ciuffetti L.M."/>
            <person name="Grigoriev I.V."/>
            <person name="Zhong S."/>
            <person name="Turgeon B.G."/>
        </authorList>
    </citation>
    <scope>NUCLEOTIDE SEQUENCE [LARGE SCALE GENOMIC DNA]</scope>
    <source>
        <strain evidence="3">C5 / ATCC 48332 / race O</strain>
    </source>
</reference>
<evidence type="ECO:0000256" key="1">
    <source>
        <dbReference type="SAM" id="MobiDB-lite"/>
    </source>
</evidence>
<proteinExistence type="predicted"/>
<keyword evidence="3" id="KW-1185">Reference proteome</keyword>
<dbReference type="AlphaFoldDB" id="M2VAH9"/>
<evidence type="ECO:0000313" key="3">
    <source>
        <dbReference type="Proteomes" id="UP000016936"/>
    </source>
</evidence>